<reference evidence="2 3" key="1">
    <citation type="submission" date="2018-12" db="EMBL/GenBank/DDBJ databases">
        <authorList>
            <person name="Divens A.M."/>
            <person name="Stoner T.H."/>
            <person name="Garlena R.A."/>
            <person name="Russell D.A."/>
            <person name="Pope W.H."/>
            <person name="Jacobs-Sera D."/>
            <person name="Hatfull G.F."/>
        </authorList>
    </citation>
    <scope>NUCLEOTIDE SEQUENCE [LARGE SCALE GENOMIC DNA]</scope>
</reference>
<dbReference type="EMBL" id="MK279848">
    <property type="protein sequence ID" value="AZS07322.1"/>
    <property type="molecule type" value="Genomic_DNA"/>
</dbReference>
<feature type="compositionally biased region" description="Basic and acidic residues" evidence="1">
    <location>
        <begin position="213"/>
        <end position="229"/>
    </location>
</feature>
<dbReference type="RefSeq" id="YP_010654299.1">
    <property type="nucleotide sequence ID" value="NC_070809.1"/>
</dbReference>
<accession>A0A3S9UAK5</accession>
<feature type="compositionally biased region" description="Basic and acidic residues" evidence="1">
    <location>
        <begin position="236"/>
        <end position="249"/>
    </location>
</feature>
<keyword evidence="3" id="KW-1185">Reference proteome</keyword>
<evidence type="ECO:0000256" key="1">
    <source>
        <dbReference type="SAM" id="MobiDB-lite"/>
    </source>
</evidence>
<organism evidence="2 3">
    <name type="scientific">Gordonia phage Dorito</name>
    <dbReference type="NCBI Taxonomy" id="2499023"/>
    <lineage>
        <taxon>Viruses</taxon>
        <taxon>Duplodnaviria</taxon>
        <taxon>Heunggongvirae</taxon>
        <taxon>Uroviricota</taxon>
        <taxon>Caudoviricetes</taxon>
        <taxon>Beenievirus</taxon>
        <taxon>Beenievirus dorito</taxon>
    </lineage>
</organism>
<evidence type="ECO:0000313" key="3">
    <source>
        <dbReference type="Proteomes" id="UP000288422"/>
    </source>
</evidence>
<dbReference type="GeneID" id="77930145"/>
<evidence type="ECO:0000313" key="2">
    <source>
        <dbReference type="EMBL" id="AZS07322.1"/>
    </source>
</evidence>
<feature type="compositionally biased region" description="Basic residues" evidence="1">
    <location>
        <begin position="270"/>
        <end position="283"/>
    </location>
</feature>
<dbReference type="KEGG" id="vg:77930145"/>
<protein>
    <submittedName>
        <fullName evidence="2">Uncharacterized protein</fullName>
    </submittedName>
</protein>
<name>A0A3S9UAK5_9CAUD</name>
<dbReference type="Proteomes" id="UP000288422">
    <property type="component" value="Segment"/>
</dbReference>
<feature type="region of interest" description="Disordered" evidence="1">
    <location>
        <begin position="213"/>
        <end position="283"/>
    </location>
</feature>
<gene>
    <name evidence="2" type="primary">52</name>
    <name evidence="2" type="ORF">PBI_DORITO_52</name>
</gene>
<proteinExistence type="predicted"/>
<sequence>MTGNRYQVRAIHYADGTVDDLDAMRKMNDEAVSLSYWLANELGEHIDHQADETLVDTVKRYALQDHNDLSQLLLEAADVLSAGWPPGTKVGGRGVADAARRLAADREHWKSECEKARARWTSPRSRRERWVGEAAEPIPFPRPYNDLHQIQVDYLRAIECSTSGPTPEERQEKYQQVFDAAMSLVYEVTHLRAQVADLQEELADERVIDAMVVDHHDPEQVRRAAGDPRGHRHGRRGDPPRTAHGDRDVAAGTRDSPRGLAVDPGDSRRAGRARTVRRDRRQT</sequence>